<dbReference type="SUPFAM" id="SSF52833">
    <property type="entry name" value="Thioredoxin-like"/>
    <property type="match status" value="1"/>
</dbReference>
<dbReference type="OrthoDB" id="25064at10239"/>
<accession>V5UU27</accession>
<dbReference type="RefSeq" id="YP_009008334.1">
    <property type="nucleotide sequence ID" value="NC_023587.1"/>
</dbReference>
<dbReference type="Gene3D" id="3.40.30.10">
    <property type="entry name" value="Glutaredoxin"/>
    <property type="match status" value="1"/>
</dbReference>
<protein>
    <submittedName>
        <fullName evidence="2">Glutaredoxin</fullName>
    </submittedName>
</protein>
<dbReference type="InterPro" id="IPR002109">
    <property type="entry name" value="Glutaredoxin"/>
</dbReference>
<evidence type="ECO:0000313" key="2">
    <source>
        <dbReference type="EMBL" id="AHB80614.1"/>
    </source>
</evidence>
<organism evidence="2 3">
    <name type="scientific">Synechococcus phage ACG-2014h</name>
    <dbReference type="NCBI Taxonomy" id="1340810"/>
    <lineage>
        <taxon>Viruses</taxon>
        <taxon>Duplodnaviria</taxon>
        <taxon>Heunggongvirae</taxon>
        <taxon>Uroviricota</taxon>
        <taxon>Caudoviricetes</taxon>
        <taxon>Pantevenvirales</taxon>
        <taxon>Kyanoviridae</taxon>
        <taxon>Sedonavirus</taxon>
        <taxon>Sedonavirus tusconh</taxon>
    </lineage>
</organism>
<sequence length="166" mass="19218">MDLEDLEFQLEDLGNVIFANPRFVSQRNVIYVRVDDNPSQCQEEDTNLILVHNGVDHLLNRPPLLDRGGFLLYNTYVRHLLFMDIKIYSSPGCKYCSQLKKLFERADITDYEEKVCKENSEMLDDYPNAASYPWVIIDGEEIGGLVETARYFLKIGLVTNDKSERT</sequence>
<dbReference type="InterPro" id="IPR036249">
    <property type="entry name" value="Thioredoxin-like_sf"/>
</dbReference>
<evidence type="ECO:0000259" key="1">
    <source>
        <dbReference type="Pfam" id="PF00462"/>
    </source>
</evidence>
<evidence type="ECO:0000313" key="3">
    <source>
        <dbReference type="Proteomes" id="UP000018808"/>
    </source>
</evidence>
<dbReference type="Proteomes" id="UP000018808">
    <property type="component" value="Segment"/>
</dbReference>
<proteinExistence type="predicted"/>
<dbReference type="Pfam" id="PF00462">
    <property type="entry name" value="Glutaredoxin"/>
    <property type="match status" value="1"/>
</dbReference>
<dbReference type="EMBL" id="KF156338">
    <property type="protein sequence ID" value="AHB80614.1"/>
    <property type="molecule type" value="Genomic_DNA"/>
</dbReference>
<dbReference type="PROSITE" id="PS51354">
    <property type="entry name" value="GLUTAREDOXIN_2"/>
    <property type="match status" value="1"/>
</dbReference>
<dbReference type="GeneID" id="18504776"/>
<name>V5UU27_9CAUD</name>
<keyword evidence="3" id="KW-1185">Reference proteome</keyword>
<gene>
    <name evidence="2" type="ORF">S-MbCM7_200</name>
</gene>
<dbReference type="KEGG" id="vg:18504776"/>
<reference evidence="2 3" key="1">
    <citation type="journal article" date="2014" name="Nature">
        <title>Viral tagging reveals discrete populations in Synechococcus viral genome sequence space.</title>
        <authorList>
            <person name="Deng L."/>
            <person name="Ignacio Espinoza J.C."/>
            <person name="Gregory A.C."/>
            <person name="Poulos B.T."/>
            <person name="Weitz J.S."/>
            <person name="Hugenholtz P."/>
            <person name="Sullivan M.B."/>
        </authorList>
    </citation>
    <scope>NUCLEOTIDE SEQUENCE [LARGE SCALE GENOMIC DNA]</scope>
</reference>
<feature type="domain" description="Glutaredoxin" evidence="1">
    <location>
        <begin position="85"/>
        <end position="141"/>
    </location>
</feature>